<evidence type="ECO:0000313" key="3">
    <source>
        <dbReference type="Proteomes" id="UP000246058"/>
    </source>
</evidence>
<name>A0A2U8VXZ0_9HYPH</name>
<organism evidence="2 3">
    <name type="scientific">Methylobacterium radiodurans</name>
    <dbReference type="NCBI Taxonomy" id="2202828"/>
    <lineage>
        <taxon>Bacteria</taxon>
        <taxon>Pseudomonadati</taxon>
        <taxon>Pseudomonadota</taxon>
        <taxon>Alphaproteobacteria</taxon>
        <taxon>Hyphomicrobiales</taxon>
        <taxon>Methylobacteriaceae</taxon>
        <taxon>Methylobacterium</taxon>
    </lineage>
</organism>
<protein>
    <submittedName>
        <fullName evidence="2">Cupin</fullName>
    </submittedName>
</protein>
<dbReference type="Gene3D" id="2.60.120.10">
    <property type="entry name" value="Jelly Rolls"/>
    <property type="match status" value="1"/>
</dbReference>
<dbReference type="Pfam" id="PF07883">
    <property type="entry name" value="Cupin_2"/>
    <property type="match status" value="1"/>
</dbReference>
<keyword evidence="3" id="KW-1185">Reference proteome</keyword>
<evidence type="ECO:0000259" key="1">
    <source>
        <dbReference type="Pfam" id="PF07883"/>
    </source>
</evidence>
<dbReference type="InterPro" id="IPR014710">
    <property type="entry name" value="RmlC-like_jellyroll"/>
</dbReference>
<dbReference type="OrthoDB" id="9798585at2"/>
<dbReference type="KEGG" id="meti:DK427_23360"/>
<sequence>MPPAPANLLAGLPPSLPEEMLSEILSRPDLRIERIVSTGHASPPGFWYDQPWDEWVLVLAGAARLRLADEAEDRALTPGDHVLLPAGTRHRVAWTSPDEPTVWLAVHCPPRRDG</sequence>
<proteinExistence type="predicted"/>
<feature type="domain" description="Cupin type-2" evidence="1">
    <location>
        <begin position="50"/>
        <end position="106"/>
    </location>
</feature>
<gene>
    <name evidence="2" type="ORF">DK427_23360</name>
</gene>
<dbReference type="RefSeq" id="WP_109953475.1">
    <property type="nucleotide sequence ID" value="NZ_CP029551.1"/>
</dbReference>
<reference evidence="2 3" key="1">
    <citation type="submission" date="2018-05" db="EMBL/GenBank/DDBJ databases">
        <title>Complete Genome Sequence of Methylobacterium sp. 17Sr1-43.</title>
        <authorList>
            <person name="Srinivasan S."/>
        </authorList>
    </citation>
    <scope>NUCLEOTIDE SEQUENCE [LARGE SCALE GENOMIC DNA]</scope>
    <source>
        <strain evidence="2 3">17Sr1-43</strain>
    </source>
</reference>
<accession>A0A2U8VXZ0</accession>
<dbReference type="Proteomes" id="UP000246058">
    <property type="component" value="Chromosome"/>
</dbReference>
<dbReference type="CDD" id="cd06981">
    <property type="entry name" value="cupin_reut_a1446"/>
    <property type="match status" value="1"/>
</dbReference>
<dbReference type="InterPro" id="IPR013096">
    <property type="entry name" value="Cupin_2"/>
</dbReference>
<dbReference type="SUPFAM" id="SSF51182">
    <property type="entry name" value="RmlC-like cupins"/>
    <property type="match status" value="1"/>
</dbReference>
<dbReference type="InterPro" id="IPR011051">
    <property type="entry name" value="RmlC_Cupin_sf"/>
</dbReference>
<dbReference type="AlphaFoldDB" id="A0A2U8VXZ0"/>
<evidence type="ECO:0000313" key="2">
    <source>
        <dbReference type="EMBL" id="AWN38318.1"/>
    </source>
</evidence>
<dbReference type="EMBL" id="CP029551">
    <property type="protein sequence ID" value="AWN38318.1"/>
    <property type="molecule type" value="Genomic_DNA"/>
</dbReference>